<protein>
    <submittedName>
        <fullName evidence="2">Uncharacterized protein</fullName>
    </submittedName>
</protein>
<sequence length="235" mass="24015">MSGEAEKVTSQELVPAPPTSSTDVGETAKLADISSVADGDVDIKATGDNDKAGQVTPAASAGPVEPLIAAASSTAPVQAPSLESLTDPETSEGQPKAGANGTTKDDVTVTDKVEEDAKTNQAAHTPVVGANGHARNEDVEMGAARTAPENATTAKAGANIPPLAGGKRKAGEAFGDSDGDRGQARMKLEINIRNENEMPTKKPGPGPGRPRKQKDRKILTPVGRTARKTRSQGPV</sequence>
<feature type="compositionally biased region" description="Polar residues" evidence="1">
    <location>
        <begin position="71"/>
        <end position="93"/>
    </location>
</feature>
<evidence type="ECO:0000256" key="1">
    <source>
        <dbReference type="SAM" id="MobiDB-lite"/>
    </source>
</evidence>
<reference evidence="2" key="1">
    <citation type="submission" date="2023-06" db="EMBL/GenBank/DDBJ databases">
        <title>Genome-scale phylogeny and comparative genomics of the fungal order Sordariales.</title>
        <authorList>
            <consortium name="Lawrence Berkeley National Laboratory"/>
            <person name="Hensen N."/>
            <person name="Bonometti L."/>
            <person name="Westerberg I."/>
            <person name="Brannstrom I.O."/>
            <person name="Guillou S."/>
            <person name="Cros-Aarteil S."/>
            <person name="Calhoun S."/>
            <person name="Haridas S."/>
            <person name="Kuo A."/>
            <person name="Mondo S."/>
            <person name="Pangilinan J."/>
            <person name="Riley R."/>
            <person name="Labutti K."/>
            <person name="Andreopoulos B."/>
            <person name="Lipzen A."/>
            <person name="Chen C."/>
            <person name="Yanf M."/>
            <person name="Daum C."/>
            <person name="Ng V."/>
            <person name="Clum A."/>
            <person name="Steindorff A."/>
            <person name="Ohm R."/>
            <person name="Martin F."/>
            <person name="Silar P."/>
            <person name="Natvig D."/>
            <person name="Lalanne C."/>
            <person name="Gautier V."/>
            <person name="Ament-Velasquez S.L."/>
            <person name="Kruys A."/>
            <person name="Hutchinson M.I."/>
            <person name="Powell A.J."/>
            <person name="Barry K."/>
            <person name="Miller A.N."/>
            <person name="Grigoriev I.V."/>
            <person name="Debuchy R."/>
            <person name="Gladieux P."/>
            <person name="Thoren M.H."/>
            <person name="Johannesson H."/>
        </authorList>
    </citation>
    <scope>NUCLEOTIDE SEQUENCE</scope>
    <source>
        <strain evidence="2">CBS 307.81</strain>
    </source>
</reference>
<keyword evidence="3" id="KW-1185">Reference proteome</keyword>
<gene>
    <name evidence="2" type="ORF">QBC41DRAFT_325700</name>
</gene>
<feature type="compositionally biased region" description="Basic residues" evidence="1">
    <location>
        <begin position="225"/>
        <end position="235"/>
    </location>
</feature>
<organism evidence="2 3">
    <name type="scientific">Cercophora samala</name>
    <dbReference type="NCBI Taxonomy" id="330535"/>
    <lineage>
        <taxon>Eukaryota</taxon>
        <taxon>Fungi</taxon>
        <taxon>Dikarya</taxon>
        <taxon>Ascomycota</taxon>
        <taxon>Pezizomycotina</taxon>
        <taxon>Sordariomycetes</taxon>
        <taxon>Sordariomycetidae</taxon>
        <taxon>Sordariales</taxon>
        <taxon>Lasiosphaeriaceae</taxon>
        <taxon>Cercophora</taxon>
    </lineage>
</organism>
<evidence type="ECO:0000313" key="2">
    <source>
        <dbReference type="EMBL" id="KAK0666482.1"/>
    </source>
</evidence>
<dbReference type="AlphaFoldDB" id="A0AA40D849"/>
<feature type="compositionally biased region" description="Basic and acidic residues" evidence="1">
    <location>
        <begin position="103"/>
        <end position="118"/>
    </location>
</feature>
<accession>A0AA40D849</accession>
<name>A0AA40D849_9PEZI</name>
<dbReference type="Proteomes" id="UP001174997">
    <property type="component" value="Unassembled WGS sequence"/>
</dbReference>
<dbReference type="EMBL" id="JAULSY010000087">
    <property type="protein sequence ID" value="KAK0666482.1"/>
    <property type="molecule type" value="Genomic_DNA"/>
</dbReference>
<evidence type="ECO:0000313" key="3">
    <source>
        <dbReference type="Proteomes" id="UP001174997"/>
    </source>
</evidence>
<proteinExistence type="predicted"/>
<feature type="region of interest" description="Disordered" evidence="1">
    <location>
        <begin position="1"/>
        <end position="235"/>
    </location>
</feature>
<feature type="compositionally biased region" description="Basic and acidic residues" evidence="1">
    <location>
        <begin position="178"/>
        <end position="200"/>
    </location>
</feature>
<feature type="compositionally biased region" description="Basic and acidic residues" evidence="1">
    <location>
        <begin position="41"/>
        <end position="51"/>
    </location>
</feature>
<comment type="caution">
    <text evidence="2">The sequence shown here is derived from an EMBL/GenBank/DDBJ whole genome shotgun (WGS) entry which is preliminary data.</text>
</comment>